<accession>A0ABT1UZH1</accession>
<feature type="compositionally biased region" description="Polar residues" evidence="1">
    <location>
        <begin position="202"/>
        <end position="219"/>
    </location>
</feature>
<feature type="compositionally biased region" description="Basic and acidic residues" evidence="1">
    <location>
        <begin position="220"/>
        <end position="234"/>
    </location>
</feature>
<gene>
    <name evidence="3" type="ORF">NP777_20010</name>
</gene>
<feature type="compositionally biased region" description="Basic and acidic residues" evidence="1">
    <location>
        <begin position="90"/>
        <end position="99"/>
    </location>
</feature>
<keyword evidence="4" id="KW-1185">Reference proteome</keyword>
<feature type="compositionally biased region" description="Polar residues" evidence="1">
    <location>
        <begin position="115"/>
        <end position="126"/>
    </location>
</feature>
<protein>
    <recommendedName>
        <fullName evidence="5">Zinc-finger domain-containing protein</fullName>
    </recommendedName>
</protein>
<feature type="region of interest" description="Disordered" evidence="1">
    <location>
        <begin position="89"/>
        <end position="165"/>
    </location>
</feature>
<organism evidence="3 4">
    <name type="scientific">Streptomyces rugosispiralis</name>
    <dbReference type="NCBI Taxonomy" id="2967341"/>
    <lineage>
        <taxon>Bacteria</taxon>
        <taxon>Bacillati</taxon>
        <taxon>Actinomycetota</taxon>
        <taxon>Actinomycetes</taxon>
        <taxon>Kitasatosporales</taxon>
        <taxon>Streptomycetaceae</taxon>
        <taxon>Streptomyces</taxon>
    </lineage>
</organism>
<keyword evidence="2" id="KW-0472">Membrane</keyword>
<comment type="caution">
    <text evidence="3">The sequence shown here is derived from an EMBL/GenBank/DDBJ whole genome shotgun (WGS) entry which is preliminary data.</text>
</comment>
<evidence type="ECO:0000313" key="4">
    <source>
        <dbReference type="Proteomes" id="UP001204746"/>
    </source>
</evidence>
<evidence type="ECO:0008006" key="5">
    <source>
        <dbReference type="Google" id="ProtNLM"/>
    </source>
</evidence>
<feature type="compositionally biased region" description="Polar residues" evidence="1">
    <location>
        <begin position="235"/>
        <end position="245"/>
    </location>
</feature>
<reference evidence="3 4" key="1">
    <citation type="submission" date="2022-07" db="EMBL/GenBank/DDBJ databases">
        <authorList>
            <person name="Phongsopitanun W."/>
            <person name="Tanasupawat S."/>
        </authorList>
    </citation>
    <scope>NUCLEOTIDE SEQUENCE [LARGE SCALE GENOMIC DNA]</scope>
    <source>
        <strain evidence="3 4">RCU-064</strain>
    </source>
</reference>
<feature type="region of interest" description="Disordered" evidence="1">
    <location>
        <begin position="192"/>
        <end position="271"/>
    </location>
</feature>
<evidence type="ECO:0000256" key="2">
    <source>
        <dbReference type="SAM" id="Phobius"/>
    </source>
</evidence>
<evidence type="ECO:0000313" key="3">
    <source>
        <dbReference type="EMBL" id="MCQ8190518.1"/>
    </source>
</evidence>
<evidence type="ECO:0000256" key="1">
    <source>
        <dbReference type="SAM" id="MobiDB-lite"/>
    </source>
</evidence>
<proteinExistence type="predicted"/>
<sequence>MTSSTDTEEHPEVAEISALTENLLSPSRAVDVRTHLASCVLCADVWESLDEIRSLLGTLPGPVRMPADIAGRIDAALAAEALLDATAPERVADVSRETPDPDAVPSPVSRETADAASSNPGTNTDTVEPAAKPSIATDRPAGRPRAATGPGRGTTGPGTRPGRARRWRKAVLGGACAAAVIGIGSFFLQSGSSGDRNDSDTQAHASQSATGKSTLSSGTLKDRVHELLADRKSTASDGVTGQGNSPDVPLRADDDPHVPSCVQSGTGRKEPALAAQQDTYDGQTAYIVVLPHPSDSSLVDAFVIDASCVSTSPTAPGELLVTRTYPRH</sequence>
<dbReference type="Proteomes" id="UP001204746">
    <property type="component" value="Unassembled WGS sequence"/>
</dbReference>
<name>A0ABT1UZH1_9ACTN</name>
<feature type="transmembrane region" description="Helical" evidence="2">
    <location>
        <begin position="170"/>
        <end position="188"/>
    </location>
</feature>
<feature type="compositionally biased region" description="Low complexity" evidence="1">
    <location>
        <begin position="136"/>
        <end position="149"/>
    </location>
</feature>
<keyword evidence="2" id="KW-0812">Transmembrane</keyword>
<keyword evidence="2" id="KW-1133">Transmembrane helix</keyword>
<dbReference type="RefSeq" id="WP_256651538.1">
    <property type="nucleotide sequence ID" value="NZ_JANIAA010000012.1"/>
</dbReference>
<dbReference type="EMBL" id="JANIAA010000012">
    <property type="protein sequence ID" value="MCQ8190518.1"/>
    <property type="molecule type" value="Genomic_DNA"/>
</dbReference>